<evidence type="ECO:0000259" key="1">
    <source>
        <dbReference type="PROSITE" id="PS50011"/>
    </source>
</evidence>
<feature type="domain" description="Protein kinase" evidence="1">
    <location>
        <begin position="1"/>
        <end position="104"/>
    </location>
</feature>
<evidence type="ECO:0000313" key="3">
    <source>
        <dbReference type="Proteomes" id="UP000245207"/>
    </source>
</evidence>
<protein>
    <submittedName>
        <fullName evidence="2">Protein kinase-like domain, Phloem protein 2-like protein</fullName>
    </submittedName>
</protein>
<reference evidence="2 3" key="1">
    <citation type="journal article" date="2018" name="Mol. Plant">
        <title>The genome of Artemisia annua provides insight into the evolution of Asteraceae family and artemisinin biosynthesis.</title>
        <authorList>
            <person name="Shen Q."/>
            <person name="Zhang L."/>
            <person name="Liao Z."/>
            <person name="Wang S."/>
            <person name="Yan T."/>
            <person name="Shi P."/>
            <person name="Liu M."/>
            <person name="Fu X."/>
            <person name="Pan Q."/>
            <person name="Wang Y."/>
            <person name="Lv Z."/>
            <person name="Lu X."/>
            <person name="Zhang F."/>
            <person name="Jiang W."/>
            <person name="Ma Y."/>
            <person name="Chen M."/>
            <person name="Hao X."/>
            <person name="Li L."/>
            <person name="Tang Y."/>
            <person name="Lv G."/>
            <person name="Zhou Y."/>
            <person name="Sun X."/>
            <person name="Brodelius P.E."/>
            <person name="Rose J.K.C."/>
            <person name="Tang K."/>
        </authorList>
    </citation>
    <scope>NUCLEOTIDE SEQUENCE [LARGE SCALE GENOMIC DNA]</scope>
    <source>
        <strain evidence="3">cv. Huhao1</strain>
        <tissue evidence="2">Leaf</tissue>
    </source>
</reference>
<comment type="caution">
    <text evidence="2">The sequence shown here is derived from an EMBL/GenBank/DDBJ whole genome shotgun (WGS) entry which is preliminary data.</text>
</comment>
<gene>
    <name evidence="2" type="ORF">CTI12_AA112670</name>
</gene>
<dbReference type="GO" id="GO:0004672">
    <property type="term" value="F:protein kinase activity"/>
    <property type="evidence" value="ECO:0007669"/>
    <property type="project" value="InterPro"/>
</dbReference>
<name>A0A2U1PTX9_ARTAN</name>
<proteinExistence type="predicted"/>
<organism evidence="2 3">
    <name type="scientific">Artemisia annua</name>
    <name type="common">Sweet wormwood</name>
    <dbReference type="NCBI Taxonomy" id="35608"/>
    <lineage>
        <taxon>Eukaryota</taxon>
        <taxon>Viridiplantae</taxon>
        <taxon>Streptophyta</taxon>
        <taxon>Embryophyta</taxon>
        <taxon>Tracheophyta</taxon>
        <taxon>Spermatophyta</taxon>
        <taxon>Magnoliopsida</taxon>
        <taxon>eudicotyledons</taxon>
        <taxon>Gunneridae</taxon>
        <taxon>Pentapetalae</taxon>
        <taxon>asterids</taxon>
        <taxon>campanulids</taxon>
        <taxon>Asterales</taxon>
        <taxon>Asteraceae</taxon>
        <taxon>Asteroideae</taxon>
        <taxon>Anthemideae</taxon>
        <taxon>Artemisiinae</taxon>
        <taxon>Artemisia</taxon>
    </lineage>
</organism>
<keyword evidence="3" id="KW-1185">Reference proteome</keyword>
<dbReference type="Gene3D" id="1.10.510.10">
    <property type="entry name" value="Transferase(Phosphotransferase) domain 1"/>
    <property type="match status" value="1"/>
</dbReference>
<dbReference type="InterPro" id="IPR011009">
    <property type="entry name" value="Kinase-like_dom_sf"/>
</dbReference>
<dbReference type="Pfam" id="PF07714">
    <property type="entry name" value="PK_Tyr_Ser-Thr"/>
    <property type="match status" value="1"/>
</dbReference>
<sequence>MYASNISLDMHLKDASLTWTKRLKIAIDVAVGLDFLHGGVVTQDMVIHRDIKSSNILLTADWKAKITDFGLSIIIPINTEIDFVVDNACDFVVDFGLCTGDQDF</sequence>
<dbReference type="OrthoDB" id="2013824at2759"/>
<dbReference type="PANTHER" id="PTHR46146:SF21">
    <property type="entry name" value="PROTEIN KINASE DOMAIN-CONTAINING PROTEIN"/>
    <property type="match status" value="1"/>
</dbReference>
<dbReference type="SUPFAM" id="SSF56112">
    <property type="entry name" value="Protein kinase-like (PK-like)"/>
    <property type="match status" value="1"/>
</dbReference>
<dbReference type="GO" id="GO:0005524">
    <property type="term" value="F:ATP binding"/>
    <property type="evidence" value="ECO:0007669"/>
    <property type="project" value="InterPro"/>
</dbReference>
<dbReference type="PROSITE" id="PS50011">
    <property type="entry name" value="PROTEIN_KINASE_DOM"/>
    <property type="match status" value="1"/>
</dbReference>
<dbReference type="PANTHER" id="PTHR46146">
    <property type="entry name" value="SERINE/THREONINE-PROTEIN KINASE-LIKE PROTEIN CCR4"/>
    <property type="match status" value="1"/>
</dbReference>
<dbReference type="InterPro" id="IPR001245">
    <property type="entry name" value="Ser-Thr/Tyr_kinase_cat_dom"/>
</dbReference>
<evidence type="ECO:0000313" key="2">
    <source>
        <dbReference type="EMBL" id="PWA89216.1"/>
    </source>
</evidence>
<dbReference type="EMBL" id="PKPP01000737">
    <property type="protein sequence ID" value="PWA89216.1"/>
    <property type="molecule type" value="Genomic_DNA"/>
</dbReference>
<keyword evidence="2" id="KW-0418">Kinase</keyword>
<dbReference type="Proteomes" id="UP000245207">
    <property type="component" value="Unassembled WGS sequence"/>
</dbReference>
<dbReference type="PROSITE" id="PS00108">
    <property type="entry name" value="PROTEIN_KINASE_ST"/>
    <property type="match status" value="1"/>
</dbReference>
<dbReference type="InterPro" id="IPR008271">
    <property type="entry name" value="Ser/Thr_kinase_AS"/>
</dbReference>
<dbReference type="InterPro" id="IPR000719">
    <property type="entry name" value="Prot_kinase_dom"/>
</dbReference>
<dbReference type="STRING" id="35608.A0A2U1PTX9"/>
<accession>A0A2U1PTX9</accession>
<dbReference type="AlphaFoldDB" id="A0A2U1PTX9"/>
<keyword evidence="2" id="KW-0808">Transferase</keyword>